<reference evidence="2" key="1">
    <citation type="journal article" date="2022" name="Arch. Microbiol.">
        <title>Microbulbifer okhotskensis sp. nov., isolated from a deep bottom sediment of the Okhotsk Sea.</title>
        <authorList>
            <person name="Romanenko L."/>
            <person name="Kurilenko V."/>
            <person name="Otstavnykh N."/>
            <person name="Velansky P."/>
            <person name="Isaeva M."/>
            <person name="Mikhailov V."/>
        </authorList>
    </citation>
    <scope>NUCLEOTIDE SEQUENCE</scope>
    <source>
        <strain evidence="2">OS29</strain>
    </source>
</reference>
<evidence type="ECO:0000313" key="3">
    <source>
        <dbReference type="Proteomes" id="UP001139028"/>
    </source>
</evidence>
<gene>
    <name evidence="2" type="ORF">MO867_00110</name>
</gene>
<feature type="compositionally biased region" description="Polar residues" evidence="1">
    <location>
        <begin position="1"/>
        <end position="10"/>
    </location>
</feature>
<accession>A0A9X2J2Q4</accession>
<dbReference type="RefSeq" id="WP_252463898.1">
    <property type="nucleotide sequence ID" value="NZ_JALBWM010000001.1"/>
</dbReference>
<proteinExistence type="predicted"/>
<sequence>MHAELTSTEHFQCAASDDGDGDGGKRYLSGESHLYQLARMHHKGAKVKK</sequence>
<dbReference type="Proteomes" id="UP001139028">
    <property type="component" value="Unassembled WGS sequence"/>
</dbReference>
<evidence type="ECO:0000313" key="2">
    <source>
        <dbReference type="EMBL" id="MCO1332727.1"/>
    </source>
</evidence>
<protein>
    <submittedName>
        <fullName evidence="2">Uncharacterized protein</fullName>
    </submittedName>
</protein>
<evidence type="ECO:0000256" key="1">
    <source>
        <dbReference type="SAM" id="MobiDB-lite"/>
    </source>
</evidence>
<feature type="region of interest" description="Disordered" evidence="1">
    <location>
        <begin position="1"/>
        <end position="27"/>
    </location>
</feature>
<dbReference type="AlphaFoldDB" id="A0A9X2J2Q4"/>
<name>A0A9X2J2Q4_9GAMM</name>
<dbReference type="EMBL" id="JALBWM010000001">
    <property type="protein sequence ID" value="MCO1332727.1"/>
    <property type="molecule type" value="Genomic_DNA"/>
</dbReference>
<organism evidence="2 3">
    <name type="scientific">Microbulbifer okhotskensis</name>
    <dbReference type="NCBI Taxonomy" id="2926617"/>
    <lineage>
        <taxon>Bacteria</taxon>
        <taxon>Pseudomonadati</taxon>
        <taxon>Pseudomonadota</taxon>
        <taxon>Gammaproteobacteria</taxon>
        <taxon>Cellvibrionales</taxon>
        <taxon>Microbulbiferaceae</taxon>
        <taxon>Microbulbifer</taxon>
    </lineage>
</organism>
<keyword evidence="3" id="KW-1185">Reference proteome</keyword>
<comment type="caution">
    <text evidence="2">The sequence shown here is derived from an EMBL/GenBank/DDBJ whole genome shotgun (WGS) entry which is preliminary data.</text>
</comment>